<proteinExistence type="predicted"/>
<organism evidence="1 2">
    <name type="scientific">Mesorhizobium tamadayense</name>
    <dbReference type="NCBI Taxonomy" id="425306"/>
    <lineage>
        <taxon>Bacteria</taxon>
        <taxon>Pseudomonadati</taxon>
        <taxon>Pseudomonadota</taxon>
        <taxon>Alphaproteobacteria</taxon>
        <taxon>Hyphomicrobiales</taxon>
        <taxon>Phyllobacteriaceae</taxon>
        <taxon>Mesorhizobium</taxon>
    </lineage>
</organism>
<sequence length="110" mass="11706">GALASGFATAELHHSAGHDPFVTFAHAGSSPKAAREDGRVGHRRVVSMLQGGIGCAPGETRLPSSISKVALVAPNWEGMRVGRSGYRSWRRRPIEHDRLEVAETLAARPG</sequence>
<evidence type="ECO:0000313" key="2">
    <source>
        <dbReference type="Proteomes" id="UP000273786"/>
    </source>
</evidence>
<dbReference type="EMBL" id="RQXT01000070">
    <property type="protein sequence ID" value="RRH90219.1"/>
    <property type="molecule type" value="Genomic_DNA"/>
</dbReference>
<protein>
    <submittedName>
        <fullName evidence="1">Uncharacterized protein</fullName>
    </submittedName>
</protein>
<accession>A0A3P3EUY9</accession>
<comment type="caution">
    <text evidence="1">The sequence shown here is derived from an EMBL/GenBank/DDBJ whole genome shotgun (WGS) entry which is preliminary data.</text>
</comment>
<name>A0A3P3EUY9_9HYPH</name>
<reference evidence="1 2" key="1">
    <citation type="submission" date="2018-11" db="EMBL/GenBank/DDBJ databases">
        <title>the genome of Mesorhizobium tamadayense DSM 28320.</title>
        <authorList>
            <person name="Gao J."/>
        </authorList>
    </citation>
    <scope>NUCLEOTIDE SEQUENCE [LARGE SCALE GENOMIC DNA]</scope>
    <source>
        <strain evidence="1 2">DSM 28320</strain>
    </source>
</reference>
<dbReference type="Proteomes" id="UP000273786">
    <property type="component" value="Unassembled WGS sequence"/>
</dbReference>
<keyword evidence="2" id="KW-1185">Reference proteome</keyword>
<dbReference type="AlphaFoldDB" id="A0A3P3EUY9"/>
<evidence type="ECO:0000313" key="1">
    <source>
        <dbReference type="EMBL" id="RRH90219.1"/>
    </source>
</evidence>
<gene>
    <name evidence="1" type="ORF">EH240_33230</name>
</gene>
<feature type="non-terminal residue" evidence="1">
    <location>
        <position position="1"/>
    </location>
</feature>